<dbReference type="NCBIfam" id="NF041770">
    <property type="entry name" value="CFI_box_CTERM"/>
    <property type="match status" value="1"/>
</dbReference>
<dbReference type="Proteomes" id="UP001265550">
    <property type="component" value="Unassembled WGS sequence"/>
</dbReference>
<name>A0ABU1V5W5_9BURK</name>
<reference evidence="1 2" key="1">
    <citation type="submission" date="2023-07" db="EMBL/GenBank/DDBJ databases">
        <title>Sorghum-associated microbial communities from plants grown in Nebraska, USA.</title>
        <authorList>
            <person name="Schachtman D."/>
        </authorList>
    </citation>
    <scope>NUCLEOTIDE SEQUENCE [LARGE SCALE GENOMIC DNA]</scope>
    <source>
        <strain evidence="1 2">BE240</strain>
    </source>
</reference>
<gene>
    <name evidence="1" type="ORF">J2X09_000562</name>
</gene>
<organism evidence="1 2">
    <name type="scientific">Hydrogenophaga laconesensis</name>
    <dbReference type="NCBI Taxonomy" id="1805971"/>
    <lineage>
        <taxon>Bacteria</taxon>
        <taxon>Pseudomonadati</taxon>
        <taxon>Pseudomonadota</taxon>
        <taxon>Betaproteobacteria</taxon>
        <taxon>Burkholderiales</taxon>
        <taxon>Comamonadaceae</taxon>
        <taxon>Hydrogenophaga</taxon>
    </lineage>
</organism>
<evidence type="ECO:0000313" key="1">
    <source>
        <dbReference type="EMBL" id="MDR7092839.1"/>
    </source>
</evidence>
<dbReference type="RefSeq" id="WP_059400435.1">
    <property type="nucleotide sequence ID" value="NZ_JAVDWE010000001.1"/>
</dbReference>
<sequence length="150" mass="16999">MDRGESSGVSASELAAMGMCERRVALDHRHGRKVSAAQHEALQRGLRLHAAFDAQAAAERPGRRGRCFIATHIFGSAAPQTEVLRRYRDGVLRTSGPGCRLIVWYYRAAPLVCAWLCRHPWACIPLRHALSLMVWYAGWRCRRMEVHHVR</sequence>
<comment type="caution">
    <text evidence="1">The sequence shown here is derived from an EMBL/GenBank/DDBJ whole genome shotgun (WGS) entry which is preliminary data.</text>
</comment>
<protein>
    <submittedName>
        <fullName evidence="1">Uncharacterized protein</fullName>
    </submittedName>
</protein>
<evidence type="ECO:0000313" key="2">
    <source>
        <dbReference type="Proteomes" id="UP001265550"/>
    </source>
</evidence>
<keyword evidence="2" id="KW-1185">Reference proteome</keyword>
<dbReference type="EMBL" id="JAVDWE010000001">
    <property type="protein sequence ID" value="MDR7092839.1"/>
    <property type="molecule type" value="Genomic_DNA"/>
</dbReference>
<proteinExistence type="predicted"/>
<accession>A0ABU1V5W5</accession>
<dbReference type="InterPro" id="IPR049886">
    <property type="entry name" value="CFI_box_CTERM_dom"/>
</dbReference>